<evidence type="ECO:0000313" key="1">
    <source>
        <dbReference type="EMBL" id="AAR01758.1"/>
    </source>
</evidence>
<accession>Q75I62</accession>
<reference evidence="2" key="2">
    <citation type="journal article" date="2008" name="Nucleic Acids Res.">
        <title>The rice annotation project database (RAP-DB): 2008 update.</title>
        <authorList>
            <consortium name="The rice annotation project (RAP)"/>
        </authorList>
    </citation>
    <scope>GENOME REANNOTATION</scope>
    <source>
        <strain evidence="2">cv. Nipponbare</strain>
    </source>
</reference>
<organism evidence="1 2">
    <name type="scientific">Oryza sativa subsp. japonica</name>
    <name type="common">Rice</name>
    <dbReference type="NCBI Taxonomy" id="39947"/>
    <lineage>
        <taxon>Eukaryota</taxon>
        <taxon>Viridiplantae</taxon>
        <taxon>Streptophyta</taxon>
        <taxon>Embryophyta</taxon>
        <taxon>Tracheophyta</taxon>
        <taxon>Spermatophyta</taxon>
        <taxon>Magnoliopsida</taxon>
        <taxon>Liliopsida</taxon>
        <taxon>Poales</taxon>
        <taxon>Poaceae</taxon>
        <taxon>BOP clade</taxon>
        <taxon>Oryzoideae</taxon>
        <taxon>Oryzeae</taxon>
        <taxon>Oryzinae</taxon>
        <taxon>Oryza</taxon>
        <taxon>Oryza sativa</taxon>
    </lineage>
</organism>
<evidence type="ECO:0000313" key="2">
    <source>
        <dbReference type="Proteomes" id="UP000000763"/>
    </source>
</evidence>
<sequence>MQLQQCRHGLHSTDNFNFFIIMEKMNVKERYQCTVKRVIENGRYQRREKKGRRHYCGGVRIV</sequence>
<gene>
    <name evidence="1" type="primary">OSJNBa0083F15.20</name>
</gene>
<dbReference type="Proteomes" id="UP000000763">
    <property type="component" value="Chromosome 3"/>
</dbReference>
<proteinExistence type="predicted"/>
<name>Q75I62_ORYSJ</name>
<dbReference type="EMBL" id="AC133398">
    <property type="protein sequence ID" value="AAR01758.1"/>
    <property type="molecule type" value="Genomic_DNA"/>
</dbReference>
<reference evidence="2" key="1">
    <citation type="journal article" date="2005" name="Nature">
        <title>The map-based sequence of the rice genome.</title>
        <authorList>
            <consortium name="International rice genome sequencing project (IRGSP)"/>
            <person name="Matsumoto T."/>
            <person name="Wu J."/>
            <person name="Kanamori H."/>
            <person name="Katayose Y."/>
            <person name="Fujisawa M."/>
            <person name="Namiki N."/>
            <person name="Mizuno H."/>
            <person name="Yamamoto K."/>
            <person name="Antonio B.A."/>
            <person name="Baba T."/>
            <person name="Sakata K."/>
            <person name="Nagamura Y."/>
            <person name="Aoki H."/>
            <person name="Arikawa K."/>
            <person name="Arita K."/>
            <person name="Bito T."/>
            <person name="Chiden Y."/>
            <person name="Fujitsuka N."/>
            <person name="Fukunaka R."/>
            <person name="Hamada M."/>
            <person name="Harada C."/>
            <person name="Hayashi A."/>
            <person name="Hijishita S."/>
            <person name="Honda M."/>
            <person name="Hosokawa S."/>
            <person name="Ichikawa Y."/>
            <person name="Idonuma A."/>
            <person name="Iijima M."/>
            <person name="Ikeda M."/>
            <person name="Ikeno M."/>
            <person name="Ito K."/>
            <person name="Ito S."/>
            <person name="Ito T."/>
            <person name="Ito Y."/>
            <person name="Ito Y."/>
            <person name="Iwabuchi A."/>
            <person name="Kamiya K."/>
            <person name="Karasawa W."/>
            <person name="Kurita K."/>
            <person name="Katagiri S."/>
            <person name="Kikuta A."/>
            <person name="Kobayashi H."/>
            <person name="Kobayashi N."/>
            <person name="Machita K."/>
            <person name="Maehara T."/>
            <person name="Masukawa M."/>
            <person name="Mizubayashi T."/>
            <person name="Mukai Y."/>
            <person name="Nagasaki H."/>
            <person name="Nagata Y."/>
            <person name="Naito S."/>
            <person name="Nakashima M."/>
            <person name="Nakama Y."/>
            <person name="Nakamichi Y."/>
            <person name="Nakamura M."/>
            <person name="Meguro A."/>
            <person name="Negishi M."/>
            <person name="Ohta I."/>
            <person name="Ohta T."/>
            <person name="Okamoto M."/>
            <person name="Ono N."/>
            <person name="Saji S."/>
            <person name="Sakaguchi M."/>
            <person name="Sakai K."/>
            <person name="Shibata M."/>
            <person name="Shimokawa T."/>
            <person name="Song J."/>
            <person name="Takazaki Y."/>
            <person name="Terasawa K."/>
            <person name="Tsugane M."/>
            <person name="Tsuji K."/>
            <person name="Ueda S."/>
            <person name="Waki K."/>
            <person name="Yamagata H."/>
            <person name="Yamamoto M."/>
            <person name="Yamamoto S."/>
            <person name="Yamane H."/>
            <person name="Yoshiki S."/>
            <person name="Yoshihara R."/>
            <person name="Yukawa K."/>
            <person name="Zhong H."/>
            <person name="Yano M."/>
            <person name="Yuan Q."/>
            <person name="Ouyang S."/>
            <person name="Liu J."/>
            <person name="Jones K.M."/>
            <person name="Gansberger K."/>
            <person name="Moffat K."/>
            <person name="Hill J."/>
            <person name="Bera J."/>
            <person name="Fadrosh D."/>
            <person name="Jin S."/>
            <person name="Johri S."/>
            <person name="Kim M."/>
            <person name="Overton L."/>
            <person name="Reardon M."/>
            <person name="Tsitrin T."/>
            <person name="Vuong H."/>
            <person name="Weaver B."/>
            <person name="Ciecko A."/>
            <person name="Tallon L."/>
            <person name="Jackson J."/>
            <person name="Pai G."/>
            <person name="Aken S.V."/>
            <person name="Utterback T."/>
            <person name="Reidmuller S."/>
            <person name="Feldblyum T."/>
            <person name="Hsiao J."/>
            <person name="Zismann V."/>
            <person name="Iobst S."/>
            <person name="de Vazeille A.R."/>
            <person name="Buell C.R."/>
            <person name="Ying K."/>
            <person name="Li Y."/>
            <person name="Lu T."/>
            <person name="Huang Y."/>
            <person name="Zhao Q."/>
            <person name="Feng Q."/>
            <person name="Zhang L."/>
            <person name="Zhu J."/>
            <person name="Weng Q."/>
            <person name="Mu J."/>
            <person name="Lu Y."/>
            <person name="Fan D."/>
            <person name="Liu Y."/>
            <person name="Guan J."/>
            <person name="Zhang Y."/>
            <person name="Yu S."/>
            <person name="Liu X."/>
            <person name="Zhang Y."/>
            <person name="Hong G."/>
            <person name="Han B."/>
            <person name="Choisne N."/>
            <person name="Demange N."/>
            <person name="Orjeda G."/>
            <person name="Samain S."/>
            <person name="Cattolico L."/>
            <person name="Pelletier E."/>
            <person name="Couloux A."/>
            <person name="Segurens B."/>
            <person name="Wincker P."/>
            <person name="D'Hont A."/>
            <person name="Scarpelli C."/>
            <person name="Weissenbach J."/>
            <person name="Salanoubat M."/>
            <person name="Quetier F."/>
            <person name="Yu Y."/>
            <person name="Kim H.R."/>
            <person name="Rambo T."/>
            <person name="Currie J."/>
            <person name="Collura K."/>
            <person name="Luo M."/>
            <person name="Yang T."/>
            <person name="Ammiraju J.S.S."/>
            <person name="Engler F."/>
            <person name="Soderlund C."/>
            <person name="Wing R.A."/>
            <person name="Palmer L.E."/>
            <person name="de la Bastide M."/>
            <person name="Spiegel L."/>
            <person name="Nascimento L."/>
            <person name="Zutavern T."/>
            <person name="O'Shaughnessy A."/>
            <person name="Dike S."/>
            <person name="Dedhia N."/>
            <person name="Preston R."/>
            <person name="Balija V."/>
            <person name="McCombie W.R."/>
            <person name="Chow T."/>
            <person name="Chen H."/>
            <person name="Chung M."/>
            <person name="Chen C."/>
            <person name="Shaw J."/>
            <person name="Wu H."/>
            <person name="Hsiao K."/>
            <person name="Chao Y."/>
            <person name="Chu M."/>
            <person name="Cheng C."/>
            <person name="Hour A."/>
            <person name="Lee P."/>
            <person name="Lin S."/>
            <person name="Lin Y."/>
            <person name="Liou J."/>
            <person name="Liu S."/>
            <person name="Hsing Y."/>
            <person name="Raghuvanshi S."/>
            <person name="Mohanty A."/>
            <person name="Bharti A.K."/>
            <person name="Gaur A."/>
            <person name="Gupta V."/>
            <person name="Kumar D."/>
            <person name="Ravi V."/>
            <person name="Vij S."/>
            <person name="Kapur A."/>
            <person name="Khurana P."/>
            <person name="Khurana P."/>
            <person name="Khurana J.P."/>
            <person name="Tyagi A.K."/>
            <person name="Gaikwad K."/>
            <person name="Singh A."/>
            <person name="Dalal V."/>
            <person name="Srivastava S."/>
            <person name="Dixit A."/>
            <person name="Pal A.K."/>
            <person name="Ghazi I.A."/>
            <person name="Yadav M."/>
            <person name="Pandit A."/>
            <person name="Bhargava A."/>
            <person name="Sureshbabu K."/>
            <person name="Batra K."/>
            <person name="Sharma T.R."/>
            <person name="Mohapatra T."/>
            <person name="Singh N.K."/>
            <person name="Messing J."/>
            <person name="Nelson A.B."/>
            <person name="Fuks G."/>
            <person name="Kavchok S."/>
            <person name="Keizer G."/>
            <person name="Linton E."/>
            <person name="Llaca V."/>
            <person name="Song R."/>
            <person name="Tanyolac B."/>
            <person name="Young S."/>
            <person name="Ho-Il K."/>
            <person name="Hahn J.H."/>
            <person name="Sangsakoo G."/>
            <person name="Vanavichit A."/>
            <person name="de Mattos Luiz.A.T."/>
            <person name="Zimmer P.D."/>
            <person name="Malone G."/>
            <person name="Dellagostin O."/>
            <person name="de Oliveira A.C."/>
            <person name="Bevan M."/>
            <person name="Bancroft I."/>
            <person name="Minx P."/>
            <person name="Cordum H."/>
            <person name="Wilson R."/>
            <person name="Cheng Z."/>
            <person name="Jin W."/>
            <person name="Jiang J."/>
            <person name="Leong S.A."/>
            <person name="Iwama H."/>
            <person name="Gojobori T."/>
            <person name="Itoh T."/>
            <person name="Niimura Y."/>
            <person name="Fujii Y."/>
            <person name="Habara T."/>
            <person name="Sakai H."/>
            <person name="Sato Y."/>
            <person name="Wilson G."/>
            <person name="Kumar K."/>
            <person name="McCouch S."/>
            <person name="Juretic N."/>
            <person name="Hoen D."/>
            <person name="Wright S."/>
            <person name="Bruskiewich R."/>
            <person name="Bureau T."/>
            <person name="Miyao A."/>
            <person name="Hirochika H."/>
            <person name="Nishikawa T."/>
            <person name="Kadowaki K."/>
            <person name="Sugiura M."/>
            <person name="Burr B."/>
            <person name="Sasaki T."/>
        </authorList>
    </citation>
    <scope>NUCLEOTIDE SEQUENCE [LARGE SCALE GENOMIC DNA]</scope>
    <source>
        <strain evidence="2">cv. Nipponbare</strain>
    </source>
</reference>
<dbReference type="AlphaFoldDB" id="Q75I62"/>
<protein>
    <submittedName>
        <fullName evidence="1">Uncharacterized protein</fullName>
    </submittedName>
</protein>